<dbReference type="RefSeq" id="WP_089377185.1">
    <property type="nucleotide sequence ID" value="NZ_FZNX01000001.1"/>
</dbReference>
<evidence type="ECO:0000313" key="1">
    <source>
        <dbReference type="EMBL" id="SNR36562.1"/>
    </source>
</evidence>
<dbReference type="AlphaFoldDB" id="A0A238VQB7"/>
<organism evidence="1 2">
    <name type="scientific">Lutibacter flavus</name>
    <dbReference type="NCBI Taxonomy" id="691689"/>
    <lineage>
        <taxon>Bacteria</taxon>
        <taxon>Pseudomonadati</taxon>
        <taxon>Bacteroidota</taxon>
        <taxon>Flavobacteriia</taxon>
        <taxon>Flavobacteriales</taxon>
        <taxon>Flavobacteriaceae</taxon>
        <taxon>Lutibacter</taxon>
    </lineage>
</organism>
<dbReference type="SUPFAM" id="SSF53756">
    <property type="entry name" value="UDP-Glycosyltransferase/glycogen phosphorylase"/>
    <property type="match status" value="1"/>
</dbReference>
<gene>
    <name evidence="1" type="ORF">SAMN04488111_0885</name>
</gene>
<evidence type="ECO:0000313" key="2">
    <source>
        <dbReference type="Proteomes" id="UP000198412"/>
    </source>
</evidence>
<accession>A0A238VQB7</accession>
<protein>
    <submittedName>
        <fullName evidence="1">Uncharacterized protein</fullName>
    </submittedName>
</protein>
<name>A0A238VQB7_9FLAO</name>
<proteinExistence type="predicted"/>
<dbReference type="Gene3D" id="3.40.50.2000">
    <property type="entry name" value="Glycogen Phosphorylase B"/>
    <property type="match status" value="2"/>
</dbReference>
<reference evidence="2" key="1">
    <citation type="submission" date="2017-06" db="EMBL/GenBank/DDBJ databases">
        <authorList>
            <person name="Varghese N."/>
            <person name="Submissions S."/>
        </authorList>
    </citation>
    <scope>NUCLEOTIDE SEQUENCE [LARGE SCALE GENOMIC DNA]</scope>
    <source>
        <strain evidence="2">DSM 27993</strain>
    </source>
</reference>
<dbReference type="OrthoDB" id="977218at2"/>
<keyword evidence="2" id="KW-1185">Reference proteome</keyword>
<dbReference type="EMBL" id="FZNX01000001">
    <property type="protein sequence ID" value="SNR36562.1"/>
    <property type="molecule type" value="Genomic_DNA"/>
</dbReference>
<sequence>MTTKKILIVVDSIDVNDSSGSKANVSLILNLREVGFKLKVYHYSRKKIHLENIKCVQIPEKKWSLLYFLSRSQRVLQRTFNINLAKFIEKIFGFSFTFFNDCNSILHSLEREKDFNPDWVLTLSKAASFRPHKAILKMPHWHSKWLAYIHDPYPMHSYPRPYDWVEPGHQFKRDFFLKIVEKSKYLVYPSKLLAEWMGGYYKNQKGKEIIIPHQIARQNVNDNLLPSYFNINNFNLFHAGNLMSTRNPIFLIKAFELFLEKNPKAKEHSHLIFVGNKSSFDNFIIEKQKKIPQLILSDGYVPFDTVITMQHNASVNIILEALGSISPFLPGKFPHCIQAKKTLLLLGPYYSECRRLLGKEYPYWSTIDNVNKIELHLTNIYLIWLKNRKNLILDRKDLIDYLSGKYLLKIINDLTE</sequence>
<dbReference type="Proteomes" id="UP000198412">
    <property type="component" value="Unassembled WGS sequence"/>
</dbReference>